<dbReference type="RefSeq" id="WP_107631074.1">
    <property type="nucleotide sequence ID" value="NZ_JACOPL010000007.1"/>
</dbReference>
<reference evidence="4" key="1">
    <citation type="submission" date="2020-08" db="EMBL/GenBank/DDBJ databases">
        <title>Genome public.</title>
        <authorList>
            <person name="Liu C."/>
            <person name="Sun Q."/>
        </authorList>
    </citation>
    <scope>NUCLEOTIDE SEQUENCE</scope>
    <source>
        <strain evidence="4">NSJ-28</strain>
    </source>
</reference>
<dbReference type="InterPro" id="IPR056798">
    <property type="entry name" value="ADH_Fe_C"/>
</dbReference>
<dbReference type="SUPFAM" id="SSF56796">
    <property type="entry name" value="Dehydroquinate synthase-like"/>
    <property type="match status" value="1"/>
</dbReference>
<dbReference type="GO" id="GO:0004022">
    <property type="term" value="F:alcohol dehydrogenase (NAD+) activity"/>
    <property type="evidence" value="ECO:0007669"/>
    <property type="project" value="TreeGrafter"/>
</dbReference>
<dbReference type="InterPro" id="IPR001670">
    <property type="entry name" value="ADH_Fe/GldA"/>
</dbReference>
<dbReference type="Pfam" id="PF00465">
    <property type="entry name" value="Fe-ADH"/>
    <property type="match status" value="1"/>
</dbReference>
<dbReference type="FunFam" id="3.40.50.1970:FF:000003">
    <property type="entry name" value="Alcohol dehydrogenase, iron-containing"/>
    <property type="match status" value="1"/>
</dbReference>
<dbReference type="CDD" id="cd08196">
    <property type="entry name" value="Fe-ADH-like"/>
    <property type="match status" value="1"/>
</dbReference>
<evidence type="ECO:0000313" key="5">
    <source>
        <dbReference type="Proteomes" id="UP000606499"/>
    </source>
</evidence>
<dbReference type="AlphaFoldDB" id="A0A923LWN2"/>
<name>A0A923LWN2_9FIRM</name>
<gene>
    <name evidence="4" type="ORF">H8S45_08375</name>
</gene>
<feature type="domain" description="Alcohol dehydrogenase iron-type/glycerol dehydrogenase GldA" evidence="2">
    <location>
        <begin position="10"/>
        <end position="175"/>
    </location>
</feature>
<dbReference type="Proteomes" id="UP000606499">
    <property type="component" value="Unassembled WGS sequence"/>
</dbReference>
<dbReference type="PANTHER" id="PTHR11496">
    <property type="entry name" value="ALCOHOL DEHYDROGENASE"/>
    <property type="match status" value="1"/>
</dbReference>
<dbReference type="Gene3D" id="1.20.1090.10">
    <property type="entry name" value="Dehydroquinate synthase-like - alpha domain"/>
    <property type="match status" value="1"/>
</dbReference>
<dbReference type="Gene3D" id="3.40.50.1970">
    <property type="match status" value="1"/>
</dbReference>
<keyword evidence="5" id="KW-1185">Reference proteome</keyword>
<evidence type="ECO:0000259" key="2">
    <source>
        <dbReference type="Pfam" id="PF00465"/>
    </source>
</evidence>
<dbReference type="GO" id="GO:0046872">
    <property type="term" value="F:metal ion binding"/>
    <property type="evidence" value="ECO:0007669"/>
    <property type="project" value="InterPro"/>
</dbReference>
<dbReference type="Pfam" id="PF25137">
    <property type="entry name" value="ADH_Fe_C"/>
    <property type="match status" value="1"/>
</dbReference>
<dbReference type="InterPro" id="IPR018211">
    <property type="entry name" value="ADH_Fe_CS"/>
</dbReference>
<comment type="caution">
    <text evidence="4">The sequence shown here is derived from an EMBL/GenBank/DDBJ whole genome shotgun (WGS) entry which is preliminary data.</text>
</comment>
<dbReference type="EMBL" id="JACOPL010000007">
    <property type="protein sequence ID" value="MBC5725470.1"/>
    <property type="molecule type" value="Genomic_DNA"/>
</dbReference>
<evidence type="ECO:0000259" key="3">
    <source>
        <dbReference type="Pfam" id="PF25137"/>
    </source>
</evidence>
<keyword evidence="1" id="KW-0560">Oxidoreductase</keyword>
<proteinExistence type="predicted"/>
<dbReference type="PANTHER" id="PTHR11496:SF83">
    <property type="entry name" value="HYDROXYACID-OXOACID TRANSHYDROGENASE, MITOCHONDRIAL"/>
    <property type="match status" value="1"/>
</dbReference>
<feature type="domain" description="Fe-containing alcohol dehydrogenase-like C-terminal" evidence="3">
    <location>
        <begin position="186"/>
        <end position="371"/>
    </location>
</feature>
<sequence>MEKAFHYYMPVKILFDYGVSQKMASYIAGENVLIISDPFLYQNGVAQRIGESLIGKTVGYFSDIEPNPSCESVDAAAAAARALKADCVIGLGGGSSMDVAKIVACLTRDEGSIYDYYSGGTKTFSERKTMLICVPTTAGTGSEVTNVGVFTNKKAGIKMPLVTDRFWADYAVIDPELTYSLPPAVTASTGMDAFCHAIEAYWNKESQPMCDMLAMGAMQLILRFIKRAYDDPNDLEARGAMIKASMIAGVAFSQTRTTGIHALSFPLTTEYHASHGTACSITLPAFIRLCREGAAEKLQALSAYLGYADAGALADAVEALMESMGMPTRLGQLGVREENLEHITKVGLGAAIIQLTPAVMNEQTVYALLKGIL</sequence>
<accession>A0A923LWN2</accession>
<evidence type="ECO:0000256" key="1">
    <source>
        <dbReference type="ARBA" id="ARBA00023002"/>
    </source>
</evidence>
<dbReference type="InterPro" id="IPR039697">
    <property type="entry name" value="Alcohol_dehydrogenase_Fe"/>
</dbReference>
<protein>
    <submittedName>
        <fullName evidence="4">Iron-containing alcohol dehydrogenase</fullName>
    </submittedName>
</protein>
<evidence type="ECO:0000313" key="4">
    <source>
        <dbReference type="EMBL" id="MBC5725470.1"/>
    </source>
</evidence>
<organism evidence="4 5">
    <name type="scientific">Agathobaculum faecis</name>
    <dbReference type="NCBI Taxonomy" id="2763013"/>
    <lineage>
        <taxon>Bacteria</taxon>
        <taxon>Bacillati</taxon>
        <taxon>Bacillota</taxon>
        <taxon>Clostridia</taxon>
        <taxon>Eubacteriales</taxon>
        <taxon>Butyricicoccaceae</taxon>
        <taxon>Agathobaculum</taxon>
    </lineage>
</organism>
<dbReference type="PROSITE" id="PS00913">
    <property type="entry name" value="ADH_IRON_1"/>
    <property type="match status" value="1"/>
</dbReference>